<evidence type="ECO:0000256" key="3">
    <source>
        <dbReference type="ARBA" id="ARBA00022679"/>
    </source>
</evidence>
<evidence type="ECO:0000256" key="1">
    <source>
        <dbReference type="ARBA" id="ARBA00022428"/>
    </source>
</evidence>
<evidence type="ECO:0000313" key="7">
    <source>
        <dbReference type="Proteomes" id="UP000606490"/>
    </source>
</evidence>
<name>A0ABS1VAI6_9PROT</name>
<dbReference type="GO" id="GO:0032259">
    <property type="term" value="P:methylation"/>
    <property type="evidence" value="ECO:0007669"/>
    <property type="project" value="UniProtKB-KW"/>
</dbReference>
<evidence type="ECO:0000313" key="6">
    <source>
        <dbReference type="EMBL" id="MBL6458686.1"/>
    </source>
</evidence>
<dbReference type="Proteomes" id="UP000606490">
    <property type="component" value="Unassembled WGS sequence"/>
</dbReference>
<dbReference type="PANTHER" id="PTHR43591">
    <property type="entry name" value="METHYLTRANSFERASE"/>
    <property type="match status" value="1"/>
</dbReference>
<keyword evidence="4" id="KW-0949">S-adenosyl-L-methionine</keyword>
<dbReference type="CDD" id="cd02440">
    <property type="entry name" value="AdoMet_MTases"/>
    <property type="match status" value="1"/>
</dbReference>
<dbReference type="PANTHER" id="PTHR43591:SF24">
    <property type="entry name" value="2-METHOXY-6-POLYPRENYL-1,4-BENZOQUINOL METHYLASE, MITOCHONDRIAL"/>
    <property type="match status" value="1"/>
</dbReference>
<dbReference type="PROSITE" id="PS51608">
    <property type="entry name" value="SAM_MT_UBIE"/>
    <property type="match status" value="1"/>
</dbReference>
<dbReference type="InterPro" id="IPR041698">
    <property type="entry name" value="Methyltransf_25"/>
</dbReference>
<dbReference type="SUPFAM" id="SSF53335">
    <property type="entry name" value="S-adenosyl-L-methionine-dependent methyltransferases"/>
    <property type="match status" value="1"/>
</dbReference>
<evidence type="ECO:0000256" key="4">
    <source>
        <dbReference type="ARBA" id="ARBA00022691"/>
    </source>
</evidence>
<organism evidence="6 7">
    <name type="scientific">Belnapia mucosa</name>
    <dbReference type="NCBI Taxonomy" id="2804532"/>
    <lineage>
        <taxon>Bacteria</taxon>
        <taxon>Pseudomonadati</taxon>
        <taxon>Pseudomonadota</taxon>
        <taxon>Alphaproteobacteria</taxon>
        <taxon>Acetobacterales</taxon>
        <taxon>Roseomonadaceae</taxon>
        <taxon>Belnapia</taxon>
    </lineage>
</organism>
<dbReference type="InterPro" id="IPR004033">
    <property type="entry name" value="UbiE/COQ5_MeTrFase"/>
</dbReference>
<evidence type="ECO:0000256" key="2">
    <source>
        <dbReference type="ARBA" id="ARBA00022603"/>
    </source>
</evidence>
<protein>
    <submittedName>
        <fullName evidence="6">Methyltransferase domain-containing protein</fullName>
    </submittedName>
</protein>
<dbReference type="InterPro" id="IPR029063">
    <property type="entry name" value="SAM-dependent_MTases_sf"/>
</dbReference>
<evidence type="ECO:0000259" key="5">
    <source>
        <dbReference type="Pfam" id="PF13649"/>
    </source>
</evidence>
<reference evidence="6 7" key="1">
    <citation type="submission" date="2021-01" db="EMBL/GenBank/DDBJ databases">
        <title>Belnapia mucosa sp. nov. and Belnapia arida sp. nov., isolated from the Tabernas Desert (Almeria, Spain).</title>
        <authorList>
            <person name="Molina-Menor E."/>
            <person name="Vidal-Verdu A."/>
            <person name="Calonge A."/>
            <person name="Satari L."/>
            <person name="Pereto Magraner J."/>
            <person name="Porcar Miralles M."/>
        </authorList>
    </citation>
    <scope>NUCLEOTIDE SEQUENCE [LARGE SCALE GENOMIC DNA]</scope>
    <source>
        <strain evidence="6 7">T6</strain>
    </source>
</reference>
<comment type="caution">
    <text evidence="6">The sequence shown here is derived from an EMBL/GenBank/DDBJ whole genome shotgun (WGS) entry which is preliminary data.</text>
</comment>
<dbReference type="EMBL" id="JAEUXJ010000017">
    <property type="protein sequence ID" value="MBL6458686.1"/>
    <property type="molecule type" value="Genomic_DNA"/>
</dbReference>
<keyword evidence="1" id="KW-0474">Menaquinone biosynthesis</keyword>
<proteinExistence type="predicted"/>
<keyword evidence="3" id="KW-0808">Transferase</keyword>
<keyword evidence="2 6" id="KW-0489">Methyltransferase</keyword>
<dbReference type="GO" id="GO:0008168">
    <property type="term" value="F:methyltransferase activity"/>
    <property type="evidence" value="ECO:0007669"/>
    <property type="project" value="UniProtKB-KW"/>
</dbReference>
<dbReference type="Pfam" id="PF13649">
    <property type="entry name" value="Methyltransf_25"/>
    <property type="match status" value="1"/>
</dbReference>
<feature type="domain" description="Methyltransferase" evidence="5">
    <location>
        <begin position="41"/>
        <end position="135"/>
    </location>
</feature>
<dbReference type="Gene3D" id="3.40.50.150">
    <property type="entry name" value="Vaccinia Virus protein VP39"/>
    <property type="match status" value="1"/>
</dbReference>
<keyword evidence="7" id="KW-1185">Reference proteome</keyword>
<sequence>MSLQNSYNAGASGYDRVFGPVSREFVPRLVTAARLARGMRVLDVATGTGIAAEIAAEVVGSSGHVVAADISGPMLDRARERLRKVGNVTFALEDGQALTLPDQSFDAVICAMALMLFADQARGVAEFYRVLRSGGWAAASVNTTYDRSFSSRVNVAMGRHVPSMAEAAGRYYSLGDPDHLRRLFEAVGFQDVEITKETRSYRFSSFDVYFEPFDSGVGVGGTEYAALPEEVRRLVREDVRRELGGDPSGGPVEVPVEIMFVSGRR</sequence>
<gene>
    <name evidence="6" type="ORF">JMJ55_25445</name>
</gene>
<dbReference type="RefSeq" id="WP_202828428.1">
    <property type="nucleotide sequence ID" value="NZ_JAEUXJ010000017.1"/>
</dbReference>
<accession>A0ABS1VAI6</accession>